<comment type="caution">
    <text evidence="1">The sequence shown here is derived from an EMBL/GenBank/DDBJ whole genome shotgun (WGS) entry which is preliminary data.</text>
</comment>
<dbReference type="Proteomes" id="UP000827976">
    <property type="component" value="Chromosome 16"/>
</dbReference>
<name>A0ACB7UFV0_DIOAL</name>
<accession>A0ACB7UFV0</accession>
<evidence type="ECO:0000313" key="2">
    <source>
        <dbReference type="Proteomes" id="UP000827976"/>
    </source>
</evidence>
<protein>
    <submittedName>
        <fullName evidence="1">E3 ubiquitin-protein ligase BOI-like protein</fullName>
    </submittedName>
</protein>
<evidence type="ECO:0000313" key="1">
    <source>
        <dbReference type="EMBL" id="KAH7659207.1"/>
    </source>
</evidence>
<keyword evidence="2" id="KW-1185">Reference proteome</keyword>
<proteinExistence type="predicted"/>
<reference evidence="2" key="1">
    <citation type="journal article" date="2022" name="Nat. Commun.">
        <title>Chromosome evolution and the genetic basis of agronomically important traits in greater yam.</title>
        <authorList>
            <person name="Bredeson J.V."/>
            <person name="Lyons J.B."/>
            <person name="Oniyinde I.O."/>
            <person name="Okereke N.R."/>
            <person name="Kolade O."/>
            <person name="Nnabue I."/>
            <person name="Nwadili C.O."/>
            <person name="Hribova E."/>
            <person name="Parker M."/>
            <person name="Nwogha J."/>
            <person name="Shu S."/>
            <person name="Carlson J."/>
            <person name="Kariba R."/>
            <person name="Muthemba S."/>
            <person name="Knop K."/>
            <person name="Barton G.J."/>
            <person name="Sherwood A.V."/>
            <person name="Lopez-Montes A."/>
            <person name="Asiedu R."/>
            <person name="Jamnadass R."/>
            <person name="Muchugi A."/>
            <person name="Goodstein D."/>
            <person name="Egesi C.N."/>
            <person name="Featherston J."/>
            <person name="Asfaw A."/>
            <person name="Simpson G.G."/>
            <person name="Dolezel J."/>
            <person name="Hendre P.S."/>
            <person name="Van Deynze A."/>
            <person name="Kumar P.L."/>
            <person name="Obidiegwu J.E."/>
            <person name="Bhattacharjee R."/>
            <person name="Rokhsar D.S."/>
        </authorList>
    </citation>
    <scope>NUCLEOTIDE SEQUENCE [LARGE SCALE GENOMIC DNA]</scope>
    <source>
        <strain evidence="2">cv. TDa95/00328</strain>
    </source>
</reference>
<gene>
    <name evidence="1" type="ORF">IHE45_16G017100</name>
</gene>
<sequence length="317" mass="33896">MAVQAQYPSSILFLSSRAGEPEMKAGDYTQASPNAAVGYLDHPSTGFFSSGGSGSSRKRGRETASSVPVPQSHQQQQGIGVFSLQAPAMMTPPLVSTGLRLAFEDQSQSQSQSPSNPYPSSSSSSLISSLLADDLTALSNQQGDEIDRLIRAQADQLRRALAERRHRHYRSLLGAAEESATRRLREKEAELDRAARRAAELEDRVTRLRAESMAWQAKALADQATAANLHSQLHQAAIAAAAAADANELPVDDAESAHIDPRRVEPSKACRSCWSRPISVVVMPCRHLSLCADCDAGALPCPLCGSARSGSVHVLLS</sequence>
<dbReference type="EMBL" id="CM037026">
    <property type="protein sequence ID" value="KAH7659207.1"/>
    <property type="molecule type" value="Genomic_DNA"/>
</dbReference>
<organism evidence="1 2">
    <name type="scientific">Dioscorea alata</name>
    <name type="common">Purple yam</name>
    <dbReference type="NCBI Taxonomy" id="55571"/>
    <lineage>
        <taxon>Eukaryota</taxon>
        <taxon>Viridiplantae</taxon>
        <taxon>Streptophyta</taxon>
        <taxon>Embryophyta</taxon>
        <taxon>Tracheophyta</taxon>
        <taxon>Spermatophyta</taxon>
        <taxon>Magnoliopsida</taxon>
        <taxon>Liliopsida</taxon>
        <taxon>Dioscoreales</taxon>
        <taxon>Dioscoreaceae</taxon>
        <taxon>Dioscorea</taxon>
    </lineage>
</organism>